<dbReference type="STRING" id="326424.FRAAL4154"/>
<dbReference type="EMBL" id="CT573213">
    <property type="protein sequence ID" value="CAJ62796.1"/>
    <property type="molecule type" value="Genomic_DNA"/>
</dbReference>
<accession>Q0RI75</accession>
<sequence>MAAGFWVTVAVVAAGLLAAWTLLPRDARRAARRTAWSASLAG</sequence>
<protein>
    <submittedName>
        <fullName evidence="2">Uncharacterized protein</fullName>
    </submittedName>
</protein>
<keyword evidence="3" id="KW-1185">Reference proteome</keyword>
<name>Q0RI75_FRAAA</name>
<gene>
    <name evidence="2" type="ordered locus">FRAAL4154</name>
</gene>
<keyword evidence="1" id="KW-0812">Transmembrane</keyword>
<evidence type="ECO:0000313" key="2">
    <source>
        <dbReference type="EMBL" id="CAJ62796.1"/>
    </source>
</evidence>
<dbReference type="KEGG" id="fal:FRAAL4154"/>
<keyword evidence="1" id="KW-0472">Membrane</keyword>
<dbReference type="Proteomes" id="UP000000657">
    <property type="component" value="Chromosome"/>
</dbReference>
<keyword evidence="1" id="KW-1133">Transmembrane helix</keyword>
<evidence type="ECO:0000313" key="3">
    <source>
        <dbReference type="Proteomes" id="UP000000657"/>
    </source>
</evidence>
<reference evidence="2 3" key="1">
    <citation type="journal article" date="2007" name="Genome Res.">
        <title>Genome characteristics of facultatively symbiotic Frankia sp. strains reflect host range and host plant biogeography.</title>
        <authorList>
            <person name="Normand P."/>
            <person name="Lapierre P."/>
            <person name="Tisa L.S."/>
            <person name="Gogarten J.P."/>
            <person name="Alloisio N."/>
            <person name="Bagnarol E."/>
            <person name="Bassi C.A."/>
            <person name="Berry A.M."/>
            <person name="Bickhart D.M."/>
            <person name="Choisne N."/>
            <person name="Couloux A."/>
            <person name="Cournoyer B."/>
            <person name="Cruveiller S."/>
            <person name="Daubin V."/>
            <person name="Demange N."/>
            <person name="Francino M.P."/>
            <person name="Goltsman E."/>
            <person name="Huang Y."/>
            <person name="Kopp O.R."/>
            <person name="Labarre L."/>
            <person name="Lapidus A."/>
            <person name="Lavire C."/>
            <person name="Marechal J."/>
            <person name="Martinez M."/>
            <person name="Mastronunzio J.E."/>
            <person name="Mullin B.C."/>
            <person name="Niemann J."/>
            <person name="Pujic P."/>
            <person name="Rawnsley T."/>
            <person name="Rouy Z."/>
            <person name="Schenowitz C."/>
            <person name="Sellstedt A."/>
            <person name="Tavares F."/>
            <person name="Tomkins J.P."/>
            <person name="Vallenet D."/>
            <person name="Valverde C."/>
            <person name="Wall L.G."/>
            <person name="Wang Y."/>
            <person name="Medigue C."/>
            <person name="Benson D.R."/>
        </authorList>
    </citation>
    <scope>NUCLEOTIDE SEQUENCE [LARGE SCALE GENOMIC DNA]</scope>
    <source>
        <strain evidence="3">DSM 45986 / CECT 9034 / ACN14a</strain>
    </source>
</reference>
<proteinExistence type="predicted"/>
<evidence type="ECO:0000256" key="1">
    <source>
        <dbReference type="SAM" id="Phobius"/>
    </source>
</evidence>
<feature type="transmembrane region" description="Helical" evidence="1">
    <location>
        <begin position="6"/>
        <end position="23"/>
    </location>
</feature>
<dbReference type="AlphaFoldDB" id="Q0RI75"/>
<dbReference type="HOGENOM" id="CLU_3251906_0_0_11"/>
<organism evidence="2 3">
    <name type="scientific">Frankia alni (strain DSM 45986 / CECT 9034 / ACN14a)</name>
    <dbReference type="NCBI Taxonomy" id="326424"/>
    <lineage>
        <taxon>Bacteria</taxon>
        <taxon>Bacillati</taxon>
        <taxon>Actinomycetota</taxon>
        <taxon>Actinomycetes</taxon>
        <taxon>Frankiales</taxon>
        <taxon>Frankiaceae</taxon>
        <taxon>Frankia</taxon>
    </lineage>
</organism>
<dbReference type="RefSeq" id="WP_011605282.1">
    <property type="nucleotide sequence ID" value="NC_008278.1"/>
</dbReference>